<comment type="caution">
    <text evidence="10">The sequence shown here is derived from an EMBL/GenBank/DDBJ whole genome shotgun (WGS) entry which is preliminary data.</text>
</comment>
<dbReference type="InterPro" id="IPR011006">
    <property type="entry name" value="CheY-like_superfamily"/>
</dbReference>
<feature type="modified residue" description="4-aspartylphosphate" evidence="6">
    <location>
        <position position="52"/>
    </location>
</feature>
<keyword evidence="3" id="KW-0805">Transcription regulation</keyword>
<dbReference type="InterPro" id="IPR039420">
    <property type="entry name" value="WalR-like"/>
</dbReference>
<feature type="domain" description="OmpR/PhoB-type" evidence="9">
    <location>
        <begin position="133"/>
        <end position="233"/>
    </location>
</feature>
<dbReference type="Gene3D" id="1.10.10.10">
    <property type="entry name" value="Winged helix-like DNA-binding domain superfamily/Winged helix DNA-binding domain"/>
    <property type="match status" value="1"/>
</dbReference>
<keyword evidence="11" id="KW-1185">Reference proteome</keyword>
<evidence type="ECO:0000256" key="5">
    <source>
        <dbReference type="ARBA" id="ARBA00023163"/>
    </source>
</evidence>
<dbReference type="CDD" id="cd00383">
    <property type="entry name" value="trans_reg_C"/>
    <property type="match status" value="1"/>
</dbReference>
<dbReference type="PANTHER" id="PTHR48111:SF1">
    <property type="entry name" value="TWO-COMPONENT RESPONSE REGULATOR ORR33"/>
    <property type="match status" value="1"/>
</dbReference>
<feature type="domain" description="Response regulatory" evidence="8">
    <location>
        <begin position="3"/>
        <end position="116"/>
    </location>
</feature>
<dbReference type="PANTHER" id="PTHR48111">
    <property type="entry name" value="REGULATOR OF RPOS"/>
    <property type="match status" value="1"/>
</dbReference>
<dbReference type="GO" id="GO:0032993">
    <property type="term" value="C:protein-DNA complex"/>
    <property type="evidence" value="ECO:0007669"/>
    <property type="project" value="TreeGrafter"/>
</dbReference>
<dbReference type="PROSITE" id="PS50110">
    <property type="entry name" value="RESPONSE_REGULATORY"/>
    <property type="match status" value="1"/>
</dbReference>
<dbReference type="Gene3D" id="6.10.250.690">
    <property type="match status" value="1"/>
</dbReference>
<evidence type="ECO:0000256" key="4">
    <source>
        <dbReference type="ARBA" id="ARBA00023125"/>
    </source>
</evidence>
<dbReference type="InterPro" id="IPR016032">
    <property type="entry name" value="Sig_transdc_resp-reg_C-effctor"/>
</dbReference>
<dbReference type="GO" id="GO:0000156">
    <property type="term" value="F:phosphorelay response regulator activity"/>
    <property type="evidence" value="ECO:0007669"/>
    <property type="project" value="TreeGrafter"/>
</dbReference>
<evidence type="ECO:0000256" key="1">
    <source>
        <dbReference type="ARBA" id="ARBA00022553"/>
    </source>
</evidence>
<gene>
    <name evidence="10" type="ORF">EYB31_23985</name>
</gene>
<dbReference type="PROSITE" id="PS51755">
    <property type="entry name" value="OMPR_PHOB"/>
    <property type="match status" value="1"/>
</dbReference>
<keyword evidence="2" id="KW-0902">Two-component regulatory system</keyword>
<dbReference type="Gene3D" id="3.40.50.2300">
    <property type="match status" value="1"/>
</dbReference>
<dbReference type="GO" id="GO:0000976">
    <property type="term" value="F:transcription cis-regulatory region binding"/>
    <property type="evidence" value="ECO:0007669"/>
    <property type="project" value="TreeGrafter"/>
</dbReference>
<sequence>MTKILLIEDDDIVGEMLCMYLSEEAFDVKRAIDGQEGLSDIHQFNPDLILLDLVLPDAEGMVLCSQIRLLTQAPIIITSSKNSVSDRIQALTLGADDYMCKPFSMQELKARIYAILRRVPQGSALYSEPIPTPETLEPSSDIRLDYDQRRLVVRGESVDVTFSEFEIMRLLYQSPGRVYSRDEIINAVRGFDSYVNYRAIDVHITNLRKKIETNPKDPQHIKTVWGFGYKYIVPST</sequence>
<keyword evidence="1 6" id="KW-0597">Phosphoprotein</keyword>
<dbReference type="SUPFAM" id="SSF52172">
    <property type="entry name" value="CheY-like"/>
    <property type="match status" value="1"/>
</dbReference>
<keyword evidence="4 7" id="KW-0238">DNA-binding</keyword>
<dbReference type="InterPro" id="IPR001867">
    <property type="entry name" value="OmpR/PhoB-type_DNA-bd"/>
</dbReference>
<evidence type="ECO:0000256" key="7">
    <source>
        <dbReference type="PROSITE-ProRule" id="PRU01091"/>
    </source>
</evidence>
<evidence type="ECO:0000259" key="8">
    <source>
        <dbReference type="PROSITE" id="PS50110"/>
    </source>
</evidence>
<name>A0A4Q9DK21_9BACL</name>
<protein>
    <submittedName>
        <fullName evidence="10">Response regulator transcription factor</fullName>
    </submittedName>
</protein>
<evidence type="ECO:0000256" key="2">
    <source>
        <dbReference type="ARBA" id="ARBA00023012"/>
    </source>
</evidence>
<dbReference type="OrthoDB" id="2641503at2"/>
<dbReference type="Pfam" id="PF00072">
    <property type="entry name" value="Response_reg"/>
    <property type="match status" value="1"/>
</dbReference>
<evidence type="ECO:0000313" key="11">
    <source>
        <dbReference type="Proteomes" id="UP000293142"/>
    </source>
</evidence>
<dbReference type="SMART" id="SM00862">
    <property type="entry name" value="Trans_reg_C"/>
    <property type="match status" value="1"/>
</dbReference>
<dbReference type="EMBL" id="SIRE01000018">
    <property type="protein sequence ID" value="TBL75074.1"/>
    <property type="molecule type" value="Genomic_DNA"/>
</dbReference>
<reference evidence="10 11" key="1">
    <citation type="submission" date="2019-02" db="EMBL/GenBank/DDBJ databases">
        <title>Paenibacillus sp. nov., isolated from surface-sterilized tissue of Thalictrum simplex L.</title>
        <authorList>
            <person name="Tuo L."/>
        </authorList>
    </citation>
    <scope>NUCLEOTIDE SEQUENCE [LARGE SCALE GENOMIC DNA]</scope>
    <source>
        <strain evidence="10 11">N2SHLJ1</strain>
    </source>
</reference>
<accession>A0A4Q9DK21</accession>
<evidence type="ECO:0000313" key="10">
    <source>
        <dbReference type="EMBL" id="TBL75074.1"/>
    </source>
</evidence>
<dbReference type="GO" id="GO:0005829">
    <property type="term" value="C:cytosol"/>
    <property type="evidence" value="ECO:0007669"/>
    <property type="project" value="TreeGrafter"/>
</dbReference>
<keyword evidence="5" id="KW-0804">Transcription</keyword>
<dbReference type="SMART" id="SM00448">
    <property type="entry name" value="REC"/>
    <property type="match status" value="1"/>
</dbReference>
<evidence type="ECO:0000256" key="6">
    <source>
        <dbReference type="PROSITE-ProRule" id="PRU00169"/>
    </source>
</evidence>
<dbReference type="Proteomes" id="UP000293142">
    <property type="component" value="Unassembled WGS sequence"/>
</dbReference>
<dbReference type="SUPFAM" id="SSF46894">
    <property type="entry name" value="C-terminal effector domain of the bipartite response regulators"/>
    <property type="match status" value="1"/>
</dbReference>
<dbReference type="AlphaFoldDB" id="A0A4Q9DK21"/>
<dbReference type="RefSeq" id="WP_131015970.1">
    <property type="nucleotide sequence ID" value="NZ_SIRE01000018.1"/>
</dbReference>
<dbReference type="GO" id="GO:0006355">
    <property type="term" value="P:regulation of DNA-templated transcription"/>
    <property type="evidence" value="ECO:0007669"/>
    <property type="project" value="InterPro"/>
</dbReference>
<dbReference type="InterPro" id="IPR001789">
    <property type="entry name" value="Sig_transdc_resp-reg_receiver"/>
</dbReference>
<evidence type="ECO:0000256" key="3">
    <source>
        <dbReference type="ARBA" id="ARBA00023015"/>
    </source>
</evidence>
<dbReference type="Pfam" id="PF00486">
    <property type="entry name" value="Trans_reg_C"/>
    <property type="match status" value="1"/>
</dbReference>
<proteinExistence type="predicted"/>
<organism evidence="10 11">
    <name type="scientific">Paenibacillus thalictri</name>
    <dbReference type="NCBI Taxonomy" id="2527873"/>
    <lineage>
        <taxon>Bacteria</taxon>
        <taxon>Bacillati</taxon>
        <taxon>Bacillota</taxon>
        <taxon>Bacilli</taxon>
        <taxon>Bacillales</taxon>
        <taxon>Paenibacillaceae</taxon>
        <taxon>Paenibacillus</taxon>
    </lineage>
</organism>
<evidence type="ECO:0000259" key="9">
    <source>
        <dbReference type="PROSITE" id="PS51755"/>
    </source>
</evidence>
<dbReference type="InterPro" id="IPR036388">
    <property type="entry name" value="WH-like_DNA-bd_sf"/>
</dbReference>
<feature type="DNA-binding region" description="OmpR/PhoB-type" evidence="7">
    <location>
        <begin position="133"/>
        <end position="233"/>
    </location>
</feature>
<dbReference type="CDD" id="cd17574">
    <property type="entry name" value="REC_OmpR"/>
    <property type="match status" value="1"/>
</dbReference>